<dbReference type="VEuPathDB" id="VectorBase:GPAI011897"/>
<protein>
    <submittedName>
        <fullName evidence="2">Uncharacterized protein</fullName>
    </submittedName>
</protein>
<feature type="transmembrane region" description="Helical" evidence="1">
    <location>
        <begin position="88"/>
        <end position="105"/>
    </location>
</feature>
<dbReference type="Proteomes" id="UP000092445">
    <property type="component" value="Unassembled WGS sequence"/>
</dbReference>
<proteinExistence type="predicted"/>
<evidence type="ECO:0000313" key="3">
    <source>
        <dbReference type="Proteomes" id="UP000092445"/>
    </source>
</evidence>
<organism evidence="2 3">
    <name type="scientific">Glossina pallidipes</name>
    <name type="common">Tsetse fly</name>
    <dbReference type="NCBI Taxonomy" id="7398"/>
    <lineage>
        <taxon>Eukaryota</taxon>
        <taxon>Metazoa</taxon>
        <taxon>Ecdysozoa</taxon>
        <taxon>Arthropoda</taxon>
        <taxon>Hexapoda</taxon>
        <taxon>Insecta</taxon>
        <taxon>Pterygota</taxon>
        <taxon>Neoptera</taxon>
        <taxon>Endopterygota</taxon>
        <taxon>Diptera</taxon>
        <taxon>Brachycera</taxon>
        <taxon>Muscomorpha</taxon>
        <taxon>Hippoboscoidea</taxon>
        <taxon>Glossinidae</taxon>
        <taxon>Glossina</taxon>
    </lineage>
</organism>
<evidence type="ECO:0000313" key="2">
    <source>
        <dbReference type="EnsemblMetazoa" id="GPAI011897-PA"/>
    </source>
</evidence>
<reference evidence="3" key="1">
    <citation type="submission" date="2014-03" db="EMBL/GenBank/DDBJ databases">
        <authorList>
            <person name="Aksoy S."/>
            <person name="Warren W."/>
            <person name="Wilson R.K."/>
        </authorList>
    </citation>
    <scope>NUCLEOTIDE SEQUENCE [LARGE SCALE GENOMIC DNA]</scope>
    <source>
        <strain evidence="3">IAEA</strain>
    </source>
</reference>
<keyword evidence="1" id="KW-0472">Membrane</keyword>
<keyword evidence="3" id="KW-1185">Reference proteome</keyword>
<reference evidence="2" key="2">
    <citation type="submission" date="2020-05" db="UniProtKB">
        <authorList>
            <consortium name="EnsemblMetazoa"/>
        </authorList>
    </citation>
    <scope>IDENTIFICATION</scope>
    <source>
        <strain evidence="2">IAEA</strain>
    </source>
</reference>
<name>A0A1A9ZE70_GLOPL</name>
<dbReference type="EnsemblMetazoa" id="GPAI011897-RA">
    <property type="protein sequence ID" value="GPAI011897-PA"/>
    <property type="gene ID" value="GPAI011897"/>
</dbReference>
<evidence type="ECO:0000256" key="1">
    <source>
        <dbReference type="SAM" id="Phobius"/>
    </source>
</evidence>
<keyword evidence="1" id="KW-0812">Transmembrane</keyword>
<keyword evidence="1" id="KW-1133">Transmembrane helix</keyword>
<sequence length="110" mass="12792">MSVDITNNKRLSISFADQQDRTCMQEYHVASKILYFGLEEETMYYEVTKTIKLKSPGRAFHALCIETLFYFIEFQRFTRKSMGEKNNALLLQVFFTLVCSSYHAATLHAA</sequence>
<accession>A0A1A9ZE70</accession>
<dbReference type="AlphaFoldDB" id="A0A1A9ZE70"/>